<name>A0A8K1CC96_PYTOL</name>
<accession>A0A8K1CC96</accession>
<gene>
    <name evidence="1" type="ORF">Poli38472_000421</name>
</gene>
<proteinExistence type="predicted"/>
<evidence type="ECO:0000313" key="2">
    <source>
        <dbReference type="Proteomes" id="UP000794436"/>
    </source>
</evidence>
<reference evidence="1" key="1">
    <citation type="submission" date="2019-03" db="EMBL/GenBank/DDBJ databases">
        <title>Long read genome sequence of the mycoparasitic Pythium oligandrum ATCC 38472 isolated from sugarbeet rhizosphere.</title>
        <authorList>
            <person name="Gaulin E."/>
        </authorList>
    </citation>
    <scope>NUCLEOTIDE SEQUENCE</scope>
    <source>
        <strain evidence="1">ATCC 38472_TT</strain>
    </source>
</reference>
<sequence length="139" mass="15929">MLVTLEHKLEDLVRWAQVGRTSHLCVEAERQIACIDQKYTDWSNAWALLPPLQDLMVDDLRYRIEVLLAHAPVLKAEISHREAHARCYAICNSAASADPDRQERKEALTVLEDARLENAPGALRRDNLCEHEVIDGHRR</sequence>
<protein>
    <submittedName>
        <fullName evidence="1">Uncharacterized protein</fullName>
    </submittedName>
</protein>
<comment type="caution">
    <text evidence="1">The sequence shown here is derived from an EMBL/GenBank/DDBJ whole genome shotgun (WGS) entry which is preliminary data.</text>
</comment>
<dbReference type="AlphaFoldDB" id="A0A8K1CC96"/>
<dbReference type="EMBL" id="SPLM01000108">
    <property type="protein sequence ID" value="TMW60379.1"/>
    <property type="molecule type" value="Genomic_DNA"/>
</dbReference>
<dbReference type="Proteomes" id="UP000794436">
    <property type="component" value="Unassembled WGS sequence"/>
</dbReference>
<evidence type="ECO:0000313" key="1">
    <source>
        <dbReference type="EMBL" id="TMW60379.1"/>
    </source>
</evidence>
<keyword evidence="2" id="KW-1185">Reference proteome</keyword>
<organism evidence="1 2">
    <name type="scientific">Pythium oligandrum</name>
    <name type="common">Mycoparasitic fungus</name>
    <dbReference type="NCBI Taxonomy" id="41045"/>
    <lineage>
        <taxon>Eukaryota</taxon>
        <taxon>Sar</taxon>
        <taxon>Stramenopiles</taxon>
        <taxon>Oomycota</taxon>
        <taxon>Peronosporomycetes</taxon>
        <taxon>Pythiales</taxon>
        <taxon>Pythiaceae</taxon>
        <taxon>Pythium</taxon>
    </lineage>
</organism>